<sequence>MICLKNPHKHVADICHAKLTASLFYTSGSTKTQLHNEKKRTKKPQKSGKLVDFRSRAGQTMDFGSPEKTRWTNFVGPEHPSLKVALKSKETMISGSMEAGRKVNASTFGVALSSRCRGPWRSLLYQMGRHG</sequence>
<name>A0AAV4V939_CAEEX</name>
<dbReference type="Proteomes" id="UP001054945">
    <property type="component" value="Unassembled WGS sequence"/>
</dbReference>
<protein>
    <submittedName>
        <fullName evidence="1">Uncharacterized protein</fullName>
    </submittedName>
</protein>
<organism evidence="1 2">
    <name type="scientific">Caerostris extrusa</name>
    <name type="common">Bark spider</name>
    <name type="synonym">Caerostris bankana</name>
    <dbReference type="NCBI Taxonomy" id="172846"/>
    <lineage>
        <taxon>Eukaryota</taxon>
        <taxon>Metazoa</taxon>
        <taxon>Ecdysozoa</taxon>
        <taxon>Arthropoda</taxon>
        <taxon>Chelicerata</taxon>
        <taxon>Arachnida</taxon>
        <taxon>Araneae</taxon>
        <taxon>Araneomorphae</taxon>
        <taxon>Entelegynae</taxon>
        <taxon>Araneoidea</taxon>
        <taxon>Araneidae</taxon>
        <taxon>Caerostris</taxon>
    </lineage>
</organism>
<reference evidence="1 2" key="1">
    <citation type="submission" date="2021-06" db="EMBL/GenBank/DDBJ databases">
        <title>Caerostris extrusa draft genome.</title>
        <authorList>
            <person name="Kono N."/>
            <person name="Arakawa K."/>
        </authorList>
    </citation>
    <scope>NUCLEOTIDE SEQUENCE [LARGE SCALE GENOMIC DNA]</scope>
</reference>
<dbReference type="EMBL" id="BPLR01014129">
    <property type="protein sequence ID" value="GIY66534.1"/>
    <property type="molecule type" value="Genomic_DNA"/>
</dbReference>
<comment type="caution">
    <text evidence="1">The sequence shown here is derived from an EMBL/GenBank/DDBJ whole genome shotgun (WGS) entry which is preliminary data.</text>
</comment>
<proteinExistence type="predicted"/>
<accession>A0AAV4V939</accession>
<keyword evidence="2" id="KW-1185">Reference proteome</keyword>
<gene>
    <name evidence="1" type="ORF">CEXT_410861</name>
</gene>
<evidence type="ECO:0000313" key="2">
    <source>
        <dbReference type="Proteomes" id="UP001054945"/>
    </source>
</evidence>
<evidence type="ECO:0000313" key="1">
    <source>
        <dbReference type="EMBL" id="GIY66534.1"/>
    </source>
</evidence>
<dbReference type="AlphaFoldDB" id="A0AAV4V939"/>